<name>A0A494RTQ6_9CAUL</name>
<keyword evidence="2" id="KW-1185">Reference proteome</keyword>
<reference evidence="1 2" key="1">
    <citation type="submission" date="2018-10" db="EMBL/GenBank/DDBJ databases">
        <title>Complete genome sequence of Brevundimonas naejangsanensis BRV3.</title>
        <authorList>
            <person name="Berrios L."/>
            <person name="Ely B."/>
        </authorList>
    </citation>
    <scope>NUCLEOTIDE SEQUENCE [LARGE SCALE GENOMIC DNA]</scope>
    <source>
        <strain evidence="1 2">BRV3</strain>
    </source>
</reference>
<gene>
    <name evidence="1" type="ORF">D8I30_10350</name>
</gene>
<evidence type="ECO:0000313" key="1">
    <source>
        <dbReference type="EMBL" id="AYG96386.1"/>
    </source>
</evidence>
<sequence length="249" mass="26632">MAALSSAETAGAGAWNLPKGEGQAIVKYEGIRADAAFSPDGRRVDLPGGRRDSAASVLVEYGLDDRFTLQMKGEGQDGRDAYVDYQALGPLEIGVRWQAYRDDHNVAAVYVGYAQGGAGRNAGYALPGAGDSDWEVRALAARAFGGEGGWLGQGGFIEVQAARRWRGGLPDETRLDLTAGLHLNGDWMALGQVFSGAAEGEAGARWLSMETSMVRRFGDWRLQAGWRQAVSGREIPAGQGPVVGIWRRF</sequence>
<dbReference type="EMBL" id="CP032707">
    <property type="protein sequence ID" value="AYG96386.1"/>
    <property type="molecule type" value="Genomic_DNA"/>
</dbReference>
<proteinExistence type="predicted"/>
<evidence type="ECO:0008006" key="3">
    <source>
        <dbReference type="Google" id="ProtNLM"/>
    </source>
</evidence>
<dbReference type="OrthoDB" id="7627828at2"/>
<accession>A0A494RTQ6</accession>
<dbReference type="Proteomes" id="UP000276984">
    <property type="component" value="Chromosome"/>
</dbReference>
<protein>
    <recommendedName>
        <fullName evidence="3">Copper resistance protein B</fullName>
    </recommendedName>
</protein>
<organism evidence="1 2">
    <name type="scientific">Brevundimonas naejangsanensis</name>
    <dbReference type="NCBI Taxonomy" id="588932"/>
    <lineage>
        <taxon>Bacteria</taxon>
        <taxon>Pseudomonadati</taxon>
        <taxon>Pseudomonadota</taxon>
        <taxon>Alphaproteobacteria</taxon>
        <taxon>Caulobacterales</taxon>
        <taxon>Caulobacteraceae</taxon>
        <taxon>Brevundimonas</taxon>
    </lineage>
</organism>
<evidence type="ECO:0000313" key="2">
    <source>
        <dbReference type="Proteomes" id="UP000276984"/>
    </source>
</evidence>
<dbReference type="AlphaFoldDB" id="A0A494RTQ6"/>